<evidence type="ECO:0000313" key="1">
    <source>
        <dbReference type="EMBL" id="NEV93044.1"/>
    </source>
</evidence>
<dbReference type="AlphaFoldDB" id="A0A6B3R6F6"/>
<comment type="caution">
    <text evidence="1">The sequence shown here is derived from an EMBL/GenBank/DDBJ whole genome shotgun (WGS) entry which is preliminary data.</text>
</comment>
<dbReference type="Proteomes" id="UP000478505">
    <property type="component" value="Unassembled WGS sequence"/>
</dbReference>
<organism evidence="1 2">
    <name type="scientific">Psychroflexus aurantiacus</name>
    <dbReference type="NCBI Taxonomy" id="2709310"/>
    <lineage>
        <taxon>Bacteria</taxon>
        <taxon>Pseudomonadati</taxon>
        <taxon>Bacteroidota</taxon>
        <taxon>Flavobacteriia</taxon>
        <taxon>Flavobacteriales</taxon>
        <taxon>Flavobacteriaceae</taxon>
        <taxon>Psychroflexus</taxon>
    </lineage>
</organism>
<protein>
    <recommendedName>
        <fullName evidence="3">Apea-like HEPN domain-containing protein</fullName>
    </recommendedName>
</protein>
<keyword evidence="2" id="KW-1185">Reference proteome</keyword>
<sequence length="332" mass="38584">MKKYLFISGPKLSWNLKTLSNKWIKLKSASNLELLNPYHFGRAYSDEKFLNQEIVTVINESAHLSTTGLIFKTNTSISEGEHEKIWKELTHFFKYLRYTSHQFGLNSEGSIHSMHYGSTIKKGTFETQGHTTSMMIRQDYLNSMITWDDVKSAERLSQKQFIIPVHEEILLDAINDRNKQEHRKAILYSAIAIESMLAKSFDDFYEQLISKSKHTKKYRFLEQSGNIKDPIFKVLTDRTDFKKLLHEIPLYLMGKSLLESDERLYADTIKLYTTRNKIVHWGAPVNPNLDKVLEISQSGAVKSVKIAIKVFEWIGIDKFSNMKQSNFVEIKN</sequence>
<name>A0A6B3R6F6_9FLAO</name>
<reference evidence="1 2" key="1">
    <citation type="submission" date="2020-02" db="EMBL/GenBank/DDBJ databases">
        <title>Flavobacteriaceae Psychroflexus bacterium YR1-1, complete genome.</title>
        <authorList>
            <person name="Li Y."/>
            <person name="Wu S."/>
        </authorList>
    </citation>
    <scope>NUCLEOTIDE SEQUENCE [LARGE SCALE GENOMIC DNA]</scope>
    <source>
        <strain evidence="1 2">YR1-1</strain>
    </source>
</reference>
<dbReference type="EMBL" id="JAAIKD010000002">
    <property type="protein sequence ID" value="NEV93044.1"/>
    <property type="molecule type" value="Genomic_DNA"/>
</dbReference>
<proteinExistence type="predicted"/>
<evidence type="ECO:0000313" key="2">
    <source>
        <dbReference type="Proteomes" id="UP000478505"/>
    </source>
</evidence>
<evidence type="ECO:0008006" key="3">
    <source>
        <dbReference type="Google" id="ProtNLM"/>
    </source>
</evidence>
<gene>
    <name evidence="1" type="ORF">G3567_02640</name>
</gene>
<dbReference type="RefSeq" id="WP_164003783.1">
    <property type="nucleotide sequence ID" value="NZ_JAAIKD010000002.1"/>
</dbReference>
<accession>A0A6B3R6F6</accession>